<dbReference type="PANTHER" id="PTHR11439">
    <property type="entry name" value="GAG-POL-RELATED RETROTRANSPOSON"/>
    <property type="match status" value="1"/>
</dbReference>
<dbReference type="GO" id="GO:0015074">
    <property type="term" value="P:DNA integration"/>
    <property type="evidence" value="ECO:0007669"/>
    <property type="project" value="InterPro"/>
</dbReference>
<dbReference type="GO" id="GO:0003676">
    <property type="term" value="F:nucleic acid binding"/>
    <property type="evidence" value="ECO:0007669"/>
    <property type="project" value="InterPro"/>
</dbReference>
<evidence type="ECO:0000259" key="3">
    <source>
        <dbReference type="PROSITE" id="PS50994"/>
    </source>
</evidence>
<organism evidence="4 5">
    <name type="scientific">Artemisia annua</name>
    <name type="common">Sweet wormwood</name>
    <dbReference type="NCBI Taxonomy" id="35608"/>
    <lineage>
        <taxon>Eukaryota</taxon>
        <taxon>Viridiplantae</taxon>
        <taxon>Streptophyta</taxon>
        <taxon>Embryophyta</taxon>
        <taxon>Tracheophyta</taxon>
        <taxon>Spermatophyta</taxon>
        <taxon>Magnoliopsida</taxon>
        <taxon>eudicotyledons</taxon>
        <taxon>Gunneridae</taxon>
        <taxon>Pentapetalae</taxon>
        <taxon>asterids</taxon>
        <taxon>campanulids</taxon>
        <taxon>Asterales</taxon>
        <taxon>Asteraceae</taxon>
        <taxon>Asteroideae</taxon>
        <taxon>Anthemideae</taxon>
        <taxon>Artemisiinae</taxon>
        <taxon>Artemisia</taxon>
    </lineage>
</organism>
<dbReference type="CDD" id="cd09272">
    <property type="entry name" value="RNase_HI_RT_Ty1"/>
    <property type="match status" value="1"/>
</dbReference>
<dbReference type="STRING" id="35608.A0A2U1M1H8"/>
<dbReference type="InterPro" id="IPR025724">
    <property type="entry name" value="GAG-pre-integrase_dom"/>
</dbReference>
<dbReference type="OrthoDB" id="414104at2759"/>
<dbReference type="InterPro" id="IPR054722">
    <property type="entry name" value="PolX-like_BBD"/>
</dbReference>
<dbReference type="Gene3D" id="3.30.420.10">
    <property type="entry name" value="Ribonuclease H-like superfamily/Ribonuclease H"/>
    <property type="match status" value="1"/>
</dbReference>
<evidence type="ECO:0000313" key="5">
    <source>
        <dbReference type="Proteomes" id="UP000245207"/>
    </source>
</evidence>
<reference evidence="4 5" key="1">
    <citation type="journal article" date="2018" name="Mol. Plant">
        <title>The genome of Artemisia annua provides insight into the evolution of Asteraceae family and artemisinin biosynthesis.</title>
        <authorList>
            <person name="Shen Q."/>
            <person name="Zhang L."/>
            <person name="Liao Z."/>
            <person name="Wang S."/>
            <person name="Yan T."/>
            <person name="Shi P."/>
            <person name="Liu M."/>
            <person name="Fu X."/>
            <person name="Pan Q."/>
            <person name="Wang Y."/>
            <person name="Lv Z."/>
            <person name="Lu X."/>
            <person name="Zhang F."/>
            <person name="Jiang W."/>
            <person name="Ma Y."/>
            <person name="Chen M."/>
            <person name="Hao X."/>
            <person name="Li L."/>
            <person name="Tang Y."/>
            <person name="Lv G."/>
            <person name="Zhou Y."/>
            <person name="Sun X."/>
            <person name="Brodelius P.E."/>
            <person name="Rose J.K.C."/>
            <person name="Tang K."/>
        </authorList>
    </citation>
    <scope>NUCLEOTIDE SEQUENCE [LARGE SCALE GENOMIC DNA]</scope>
    <source>
        <strain evidence="5">cv. Huhao1</strain>
        <tissue evidence="4">Leaf</tissue>
    </source>
</reference>
<dbReference type="InterPro" id="IPR001584">
    <property type="entry name" value="Integrase_cat-core"/>
</dbReference>
<dbReference type="SUPFAM" id="SSF56672">
    <property type="entry name" value="DNA/RNA polymerases"/>
    <property type="match status" value="1"/>
</dbReference>
<evidence type="ECO:0000313" key="4">
    <source>
        <dbReference type="EMBL" id="PWA55115.1"/>
    </source>
</evidence>
<feature type="compositionally biased region" description="Polar residues" evidence="2">
    <location>
        <begin position="870"/>
        <end position="899"/>
    </location>
</feature>
<dbReference type="Pfam" id="PF07727">
    <property type="entry name" value="RVT_2"/>
    <property type="match status" value="1"/>
</dbReference>
<dbReference type="Pfam" id="PF14223">
    <property type="entry name" value="Retrotran_gag_2"/>
    <property type="match status" value="1"/>
</dbReference>
<dbReference type="Pfam" id="PF13976">
    <property type="entry name" value="gag_pre-integrs"/>
    <property type="match status" value="1"/>
</dbReference>
<keyword evidence="1" id="KW-0378">Hydrolase</keyword>
<dbReference type="Pfam" id="PF00665">
    <property type="entry name" value="rve"/>
    <property type="match status" value="1"/>
</dbReference>
<keyword evidence="1" id="KW-0645">Protease</keyword>
<dbReference type="EMBL" id="PKPP01006861">
    <property type="protein sequence ID" value="PWA55115.1"/>
    <property type="molecule type" value="Genomic_DNA"/>
</dbReference>
<dbReference type="InterPro" id="IPR012337">
    <property type="entry name" value="RNaseH-like_sf"/>
</dbReference>
<feature type="compositionally biased region" description="Polar residues" evidence="2">
    <location>
        <begin position="283"/>
        <end position="297"/>
    </location>
</feature>
<dbReference type="Pfam" id="PF25597">
    <property type="entry name" value="SH3_retrovirus"/>
    <property type="match status" value="1"/>
</dbReference>
<feature type="region of interest" description="Disordered" evidence="2">
    <location>
        <begin position="870"/>
        <end position="902"/>
    </location>
</feature>
<keyword evidence="1" id="KW-0064">Aspartyl protease</keyword>
<dbReference type="GO" id="GO:0004190">
    <property type="term" value="F:aspartic-type endopeptidase activity"/>
    <property type="evidence" value="ECO:0007669"/>
    <property type="project" value="UniProtKB-KW"/>
</dbReference>
<dbReference type="PANTHER" id="PTHR11439:SF498">
    <property type="entry name" value="DNAK FAMILY PROTEIN"/>
    <property type="match status" value="1"/>
</dbReference>
<name>A0A2U1M1H8_ARTAN</name>
<sequence>MDPSNPLYVHPSDGPGSLPIQEKLIGAQNYRSWRRAMEIGLSTKRKLGFVRGTIPRPPIVPVPPTTPAENAVRTELWETCNNLVTSWIMSSVSDSIAKSIMFIESASEIWIQLETRFSLSNGSRKYKLSKECFEIQQQGSTVSEYYTRMKCVWEELDSMLMLPRLVTITPEISNFLSAVEKQKEEQRLFQFLNGLDDCYGAQRSQLLLLNPLPSVENACAVIQQEESQKDVFKGGVTIVESTALFSKQETKGKCSICGYKWHPPDKCWEKVGYPVWHHKHKQSQGQNKFSQSQYKPKSSNNGGANNGGGSTFKRTAANVTSGASSFTFTSEQFETLMRGVLNDMKNSGTSGADCTDDELEFVAGMLCLSAATNHALYYWILDTGATDHMTPHSKSMLSTKILKILPKINLPNGQSSEITQIGQVKLNNGIVLKDVLCVPSFQFSLLSVPKLTKDNNCVAIFFPNFCVLQDLATRKVLGLGKKVAGLYHLLNVPMDSVDAKLRNLVDCHVNKGLFSCSAGVYSKSVCPNMFSLWHHRLGHLSVSRMKNLQCNELSSVDESNDTTCLTCPMAKLTKLPFSRSESHCTTAFHMLHMDTWGPYKVPTNGKYRYFLTIVDDYSRATWIYLMVHKSEAVEVLKFFLKFVDRQFGAKVKCVRSDNALEFVKGPCSVFLANQGIEHQTTCVDRPQQNGRAERKHRHILEVARALRFQASLPLRFWGDCVTTATYLINRFPTPLLKNKTPYEMLLKKTPDYSQLRVFGCFAVATNPSRVPDKFAPKGVPCVFLGYPAHQKGYKLYNLITHTCFVSRDVQFHEHIFPFSDSSATKFFQPNPVPMPKPSTVYDDYPTIPTPVTNLHTDDPHLAQHEIPVQSVTQTEPAVNNNEPTSTNQTRKSTRQSKPPTWTKDFIVPTIKPVANQVTSPVLSSQFHCMLSVLETQTDPKSFKEAVVKPEWCNAMNGELRALEDNGTWEETELPPGKKAIGCHWLFKTKYKSDGTVERKKARLVVQGNRQKKGEDYEETFAPVAKMVTVRSLLAVAAMQGWDIVQMDVSNAFLHGDLIEEVYMQLPLGYVGKGEPVQNVKSNSNKVCRLKKSLYGLKQAPRQWFAKLSSALLSFGFQQSKADYSLFTKKEGTSFTAVLVYVDDLMITGSDSSQIQMLKDQLSSTFHMKDLGDLHYFLGLEVTKAESGLFVSQKKYTLELLQEAGVMSSKPYKLPMDPNLKLQADVGSPLQDPEVYRRYIGKLIYLTITRPDICYTVQLLSQFMQNPTSVHMQAVKHLLRYLLNAPGQGILLAHHSKAHLTAYCDSDWASCPMTRRSTTGYCILLGESPISWKSKKQGVVSRSSAEAEYRAMAITCCEVTWLLSLLKDLGIKDLHPITLHCDNQAAIHIAANPVFHDRTKHIEVDCHYVRDQVKDGIIKPEYIHTSQQLADVFTKILTVDQHHTLLHKLGVSFSENSQLEGEC</sequence>
<dbReference type="InterPro" id="IPR043502">
    <property type="entry name" value="DNA/RNA_pol_sf"/>
</dbReference>
<dbReference type="PROSITE" id="PS50994">
    <property type="entry name" value="INTEGRASE"/>
    <property type="match status" value="1"/>
</dbReference>
<evidence type="ECO:0000256" key="1">
    <source>
        <dbReference type="ARBA" id="ARBA00022750"/>
    </source>
</evidence>
<protein>
    <recommendedName>
        <fullName evidence="3">Integrase catalytic domain-containing protein</fullName>
    </recommendedName>
</protein>
<dbReference type="Proteomes" id="UP000245207">
    <property type="component" value="Unassembled WGS sequence"/>
</dbReference>
<comment type="caution">
    <text evidence="4">The sequence shown here is derived from an EMBL/GenBank/DDBJ whole genome shotgun (WGS) entry which is preliminary data.</text>
</comment>
<dbReference type="InterPro" id="IPR057670">
    <property type="entry name" value="SH3_retrovirus"/>
</dbReference>
<dbReference type="InterPro" id="IPR029472">
    <property type="entry name" value="Copia-like_N"/>
</dbReference>
<accession>A0A2U1M1H8</accession>
<keyword evidence="5" id="KW-1185">Reference proteome</keyword>
<evidence type="ECO:0000256" key="2">
    <source>
        <dbReference type="SAM" id="MobiDB-lite"/>
    </source>
</evidence>
<feature type="region of interest" description="Disordered" evidence="2">
    <location>
        <begin position="280"/>
        <end position="313"/>
    </location>
</feature>
<feature type="domain" description="Integrase catalytic" evidence="3">
    <location>
        <begin position="572"/>
        <end position="749"/>
    </location>
</feature>
<gene>
    <name evidence="4" type="ORF">CTI12_AA430010</name>
</gene>
<dbReference type="SUPFAM" id="SSF53098">
    <property type="entry name" value="Ribonuclease H-like"/>
    <property type="match status" value="1"/>
</dbReference>
<dbReference type="Pfam" id="PF14244">
    <property type="entry name" value="Retrotran_gag_3"/>
    <property type="match status" value="1"/>
</dbReference>
<dbReference type="Pfam" id="PF22936">
    <property type="entry name" value="Pol_BBD"/>
    <property type="match status" value="1"/>
</dbReference>
<proteinExistence type="predicted"/>
<dbReference type="InterPro" id="IPR036397">
    <property type="entry name" value="RNaseH_sf"/>
</dbReference>
<dbReference type="InterPro" id="IPR013103">
    <property type="entry name" value="RVT_2"/>
</dbReference>